<name>A0AAN7YK16_9EURO</name>
<proteinExistence type="predicted"/>
<dbReference type="Gene3D" id="3.30.70.330">
    <property type="match status" value="1"/>
</dbReference>
<keyword evidence="3" id="KW-1185">Reference proteome</keyword>
<protein>
    <recommendedName>
        <fullName evidence="4">RRM domain-containing protein</fullName>
    </recommendedName>
</protein>
<evidence type="ECO:0000313" key="2">
    <source>
        <dbReference type="EMBL" id="KAK5091023.1"/>
    </source>
</evidence>
<dbReference type="GO" id="GO:0003676">
    <property type="term" value="F:nucleic acid binding"/>
    <property type="evidence" value="ECO:0007669"/>
    <property type="project" value="InterPro"/>
</dbReference>
<dbReference type="EMBL" id="JAVRRJ010000001">
    <property type="protein sequence ID" value="KAK5091023.1"/>
    <property type="molecule type" value="Genomic_DNA"/>
</dbReference>
<feature type="compositionally biased region" description="Basic and acidic residues" evidence="1">
    <location>
        <begin position="330"/>
        <end position="356"/>
    </location>
</feature>
<feature type="compositionally biased region" description="Polar residues" evidence="1">
    <location>
        <begin position="380"/>
        <end position="389"/>
    </location>
</feature>
<accession>A0AAN7YK16</accession>
<comment type="caution">
    <text evidence="2">The sequence shown here is derived from an EMBL/GenBank/DDBJ whole genome shotgun (WGS) entry which is preliminary data.</text>
</comment>
<sequence>MAGDAANFSTYDNVSSLDHFVLWAQRTAGKPNLRGGDRVVSQPWTKASVEIKDTATDAGDAVIPLRKQPISFEKASIVLESTELNVSSAPVDPDSKDVVKPEPEAQLEKKTLSSIVPLQQHELSQALQYPGASPKPSPVVSAAFRRSDETPLQCPSKLCAVNKLNETQSAPYLTPTQKKIIAEINAQDIEGVSRWSEPAVAQTPSKAFAAVTGNQSGQEQQMDSTTDVSHTGAANVHYGSTPTLSRVGPAAITPHSRDAAFGKKYDPMAMYEKLKKGFYPETSKPKCDPPSGGEQQLAVLNEQHVLIFDPATQESQVPEAEYDTVVGLPDSRRPDSIPDLTKVDKGEDDQDAKAESGIDLAPVLTALEARTPRASEAHSAASNTDSTLTPDGEAREANGADKPHTNTQHETKVVTEAEETLVNPGVTTVADHVVADVPVDESSRTAERQGHRTVVIKNLPASCDYTFVQSLVCGGTLDKIKLLPEQHAAEVTFAQPEECRRYFNSLQGGMIQFKHKRKQHTVYVELSERIEPAEALLQAYLDCGATRVVSAEEVDDELSMRDLNKLATGPSAVREIEMIVDSYRRGSRNVVFRFTNIRDAVAFKATHRGFQTWATQLSFVEDPCGPNLET</sequence>
<feature type="region of interest" description="Disordered" evidence="1">
    <location>
        <begin position="313"/>
        <end position="412"/>
    </location>
</feature>
<gene>
    <name evidence="2" type="ORF">LTR05_001203</name>
</gene>
<evidence type="ECO:0008006" key="4">
    <source>
        <dbReference type="Google" id="ProtNLM"/>
    </source>
</evidence>
<reference evidence="2 3" key="1">
    <citation type="submission" date="2023-08" db="EMBL/GenBank/DDBJ databases">
        <title>Black Yeasts Isolated from many extreme environments.</title>
        <authorList>
            <person name="Coleine C."/>
            <person name="Stajich J.E."/>
            <person name="Selbmann L."/>
        </authorList>
    </citation>
    <scope>NUCLEOTIDE SEQUENCE [LARGE SCALE GENOMIC DNA]</scope>
    <source>
        <strain evidence="2 3">CCFEE 5910</strain>
    </source>
</reference>
<dbReference type="InterPro" id="IPR035979">
    <property type="entry name" value="RBD_domain_sf"/>
</dbReference>
<evidence type="ECO:0000256" key="1">
    <source>
        <dbReference type="SAM" id="MobiDB-lite"/>
    </source>
</evidence>
<evidence type="ECO:0000313" key="3">
    <source>
        <dbReference type="Proteomes" id="UP001309876"/>
    </source>
</evidence>
<dbReference type="SUPFAM" id="SSF54928">
    <property type="entry name" value="RNA-binding domain, RBD"/>
    <property type="match status" value="1"/>
</dbReference>
<dbReference type="AlphaFoldDB" id="A0AAN7YK16"/>
<organism evidence="2 3">
    <name type="scientific">Lithohypha guttulata</name>
    <dbReference type="NCBI Taxonomy" id="1690604"/>
    <lineage>
        <taxon>Eukaryota</taxon>
        <taxon>Fungi</taxon>
        <taxon>Dikarya</taxon>
        <taxon>Ascomycota</taxon>
        <taxon>Pezizomycotina</taxon>
        <taxon>Eurotiomycetes</taxon>
        <taxon>Chaetothyriomycetidae</taxon>
        <taxon>Chaetothyriales</taxon>
        <taxon>Trichomeriaceae</taxon>
        <taxon>Lithohypha</taxon>
    </lineage>
</organism>
<dbReference type="InterPro" id="IPR012677">
    <property type="entry name" value="Nucleotide-bd_a/b_plait_sf"/>
</dbReference>
<dbReference type="Proteomes" id="UP001309876">
    <property type="component" value="Unassembled WGS sequence"/>
</dbReference>
<feature type="compositionally biased region" description="Basic and acidic residues" evidence="1">
    <location>
        <begin position="392"/>
        <end position="412"/>
    </location>
</feature>